<dbReference type="SUPFAM" id="SSF54909">
    <property type="entry name" value="Dimeric alpha+beta barrel"/>
    <property type="match status" value="1"/>
</dbReference>
<name>A0ABP8JQS4_9ACTN</name>
<evidence type="ECO:0000313" key="2">
    <source>
        <dbReference type="EMBL" id="GAA4394589.1"/>
    </source>
</evidence>
<protein>
    <submittedName>
        <fullName evidence="2">Antibiotic biosynthesis monooxygenase</fullName>
    </submittedName>
</protein>
<gene>
    <name evidence="2" type="ORF">GCM10023147_26840</name>
</gene>
<dbReference type="Pfam" id="PF03992">
    <property type="entry name" value="ABM"/>
    <property type="match status" value="1"/>
</dbReference>
<keyword evidence="3" id="KW-1185">Reference proteome</keyword>
<reference evidence="3" key="1">
    <citation type="journal article" date="2019" name="Int. J. Syst. Evol. Microbiol.">
        <title>The Global Catalogue of Microorganisms (GCM) 10K type strain sequencing project: providing services to taxonomists for standard genome sequencing and annotation.</title>
        <authorList>
            <consortium name="The Broad Institute Genomics Platform"/>
            <consortium name="The Broad Institute Genome Sequencing Center for Infectious Disease"/>
            <person name="Wu L."/>
            <person name="Ma J."/>
        </authorList>
    </citation>
    <scope>NUCLEOTIDE SEQUENCE [LARGE SCALE GENOMIC DNA]</scope>
    <source>
        <strain evidence="3">JCM 17688</strain>
    </source>
</reference>
<dbReference type="GO" id="GO:0004497">
    <property type="term" value="F:monooxygenase activity"/>
    <property type="evidence" value="ECO:0007669"/>
    <property type="project" value="UniProtKB-KW"/>
</dbReference>
<comment type="caution">
    <text evidence="2">The sequence shown here is derived from an EMBL/GenBank/DDBJ whole genome shotgun (WGS) entry which is preliminary data.</text>
</comment>
<organism evidence="2 3">
    <name type="scientific">Tsukamurella soli</name>
    <dbReference type="NCBI Taxonomy" id="644556"/>
    <lineage>
        <taxon>Bacteria</taxon>
        <taxon>Bacillati</taxon>
        <taxon>Actinomycetota</taxon>
        <taxon>Actinomycetes</taxon>
        <taxon>Mycobacteriales</taxon>
        <taxon>Tsukamurellaceae</taxon>
        <taxon>Tsukamurella</taxon>
    </lineage>
</organism>
<dbReference type="EMBL" id="BAABFR010000038">
    <property type="protein sequence ID" value="GAA4394589.1"/>
    <property type="molecule type" value="Genomic_DNA"/>
</dbReference>
<dbReference type="Proteomes" id="UP001500635">
    <property type="component" value="Unassembled WGS sequence"/>
</dbReference>
<evidence type="ECO:0000259" key="1">
    <source>
        <dbReference type="PROSITE" id="PS51725"/>
    </source>
</evidence>
<dbReference type="InterPro" id="IPR011008">
    <property type="entry name" value="Dimeric_a/b-barrel"/>
</dbReference>
<dbReference type="InterPro" id="IPR007138">
    <property type="entry name" value="ABM_dom"/>
</dbReference>
<proteinExistence type="predicted"/>
<keyword evidence="2" id="KW-0560">Oxidoreductase</keyword>
<keyword evidence="2" id="KW-0503">Monooxygenase</keyword>
<dbReference type="Gene3D" id="3.30.70.100">
    <property type="match status" value="1"/>
</dbReference>
<accession>A0ABP8JQS4</accession>
<dbReference type="RefSeq" id="WP_344996528.1">
    <property type="nucleotide sequence ID" value="NZ_BAABFR010000038.1"/>
</dbReference>
<sequence>MSVIVTAVFQPTEGRKDELVAALRGAMPAVHGEPGCRKYAIHDASDGTVTMIEKWDSADALGVHSRGEAIGALQAAIVGLVAAPPVVTTMTPLPAGTEEQGEL</sequence>
<dbReference type="PROSITE" id="PS51725">
    <property type="entry name" value="ABM"/>
    <property type="match status" value="1"/>
</dbReference>
<evidence type="ECO:0000313" key="3">
    <source>
        <dbReference type="Proteomes" id="UP001500635"/>
    </source>
</evidence>
<feature type="domain" description="ABM" evidence="1">
    <location>
        <begin position="3"/>
        <end position="90"/>
    </location>
</feature>